<dbReference type="SUPFAM" id="SSF46894">
    <property type="entry name" value="C-terminal effector domain of the bipartite response regulators"/>
    <property type="match status" value="1"/>
</dbReference>
<dbReference type="PROSITE" id="PS50043">
    <property type="entry name" value="HTH_LUXR_2"/>
    <property type="match status" value="1"/>
</dbReference>
<evidence type="ECO:0000313" key="6">
    <source>
        <dbReference type="Proteomes" id="UP001431313"/>
    </source>
</evidence>
<feature type="region of interest" description="Disordered" evidence="3">
    <location>
        <begin position="1"/>
        <end position="73"/>
    </location>
</feature>
<dbReference type="CDD" id="cd06170">
    <property type="entry name" value="LuxR_C_like"/>
    <property type="match status" value="1"/>
</dbReference>
<evidence type="ECO:0000256" key="3">
    <source>
        <dbReference type="SAM" id="MobiDB-lite"/>
    </source>
</evidence>
<feature type="domain" description="HTH luxR-type" evidence="4">
    <location>
        <begin position="887"/>
        <end position="952"/>
    </location>
</feature>
<dbReference type="InterPro" id="IPR027417">
    <property type="entry name" value="P-loop_NTPase"/>
</dbReference>
<dbReference type="PANTHER" id="PTHR16305">
    <property type="entry name" value="TESTICULAR SOLUBLE ADENYLYL CYCLASE"/>
    <property type="match status" value="1"/>
</dbReference>
<dbReference type="Proteomes" id="UP001431313">
    <property type="component" value="Unassembled WGS sequence"/>
</dbReference>
<evidence type="ECO:0000256" key="2">
    <source>
        <dbReference type="ARBA" id="ARBA00022840"/>
    </source>
</evidence>
<reference evidence="5" key="1">
    <citation type="submission" date="2022-08" db="EMBL/GenBank/DDBJ databases">
        <authorList>
            <person name="Somphong A."/>
            <person name="Phongsopitanun W."/>
        </authorList>
    </citation>
    <scope>NUCLEOTIDE SEQUENCE</scope>
    <source>
        <strain evidence="5">LP05-1</strain>
    </source>
</reference>
<dbReference type="SUPFAM" id="SSF48452">
    <property type="entry name" value="TPR-like"/>
    <property type="match status" value="1"/>
</dbReference>
<comment type="caution">
    <text evidence="5">The sequence shown here is derived from an EMBL/GenBank/DDBJ whole genome shotgun (WGS) entry which is preliminary data.</text>
</comment>
<feature type="compositionally biased region" description="Gly residues" evidence="3">
    <location>
        <begin position="12"/>
        <end position="23"/>
    </location>
</feature>
<keyword evidence="6" id="KW-1185">Reference proteome</keyword>
<organism evidence="5 6">
    <name type="scientific">Streptomyces pyxinae</name>
    <dbReference type="NCBI Taxonomy" id="2970734"/>
    <lineage>
        <taxon>Bacteria</taxon>
        <taxon>Bacillati</taxon>
        <taxon>Actinomycetota</taxon>
        <taxon>Actinomycetes</taxon>
        <taxon>Kitasatosporales</taxon>
        <taxon>Streptomycetaceae</taxon>
        <taxon>Streptomyces</taxon>
    </lineage>
</organism>
<feature type="compositionally biased region" description="Low complexity" evidence="3">
    <location>
        <begin position="24"/>
        <end position="48"/>
    </location>
</feature>
<dbReference type="InterPro" id="IPR000792">
    <property type="entry name" value="Tscrpt_reg_LuxR_C"/>
</dbReference>
<protein>
    <submittedName>
        <fullName evidence="5">AAA family ATPase</fullName>
    </submittedName>
</protein>
<dbReference type="SUPFAM" id="SSF52540">
    <property type="entry name" value="P-loop containing nucleoside triphosphate hydrolases"/>
    <property type="match status" value="1"/>
</dbReference>
<evidence type="ECO:0000313" key="5">
    <source>
        <dbReference type="EMBL" id="MCS0638486.1"/>
    </source>
</evidence>
<dbReference type="InterPro" id="IPR036388">
    <property type="entry name" value="WH-like_DNA-bd_sf"/>
</dbReference>
<dbReference type="PANTHER" id="PTHR16305:SF35">
    <property type="entry name" value="TRANSCRIPTIONAL ACTIVATOR DOMAIN"/>
    <property type="match status" value="1"/>
</dbReference>
<dbReference type="SMART" id="SM00421">
    <property type="entry name" value="HTH_LUXR"/>
    <property type="match status" value="1"/>
</dbReference>
<keyword evidence="1" id="KW-0547">Nucleotide-binding</keyword>
<proteinExistence type="predicted"/>
<dbReference type="RefSeq" id="WP_258789781.1">
    <property type="nucleotide sequence ID" value="NZ_JANUGQ010000023.1"/>
</dbReference>
<dbReference type="Pfam" id="PF13191">
    <property type="entry name" value="AAA_16"/>
    <property type="match status" value="1"/>
</dbReference>
<dbReference type="Gene3D" id="1.10.10.10">
    <property type="entry name" value="Winged helix-like DNA-binding domain superfamily/Winged helix DNA-binding domain"/>
    <property type="match status" value="1"/>
</dbReference>
<dbReference type="InterPro" id="IPR016032">
    <property type="entry name" value="Sig_transdc_resp-reg_C-effctor"/>
</dbReference>
<feature type="compositionally biased region" description="Basic and acidic residues" evidence="3">
    <location>
        <begin position="865"/>
        <end position="880"/>
    </location>
</feature>
<dbReference type="PRINTS" id="PR00038">
    <property type="entry name" value="HTHLUXR"/>
</dbReference>
<evidence type="ECO:0000256" key="1">
    <source>
        <dbReference type="ARBA" id="ARBA00022741"/>
    </source>
</evidence>
<dbReference type="InterPro" id="IPR041664">
    <property type="entry name" value="AAA_16"/>
</dbReference>
<dbReference type="PROSITE" id="PS00622">
    <property type="entry name" value="HTH_LUXR_1"/>
    <property type="match status" value="1"/>
</dbReference>
<dbReference type="EMBL" id="JANUGQ010000023">
    <property type="protein sequence ID" value="MCS0638486.1"/>
    <property type="molecule type" value="Genomic_DNA"/>
</dbReference>
<sequence>MGPNSPCPEATSGGGVRTAGPGGSARADPGGPGPATAPAGTNRPAPGTSSGDRAPGDRTGGTASGAVSPLAGRDREEALVTAVLRELRRGRPAVVEVTGPPGIGRSALLDRAAALAARAGVRVAAAQACPEEAGRPYTLADRLYGALARSGHPAAPPPRRGPAELERAALCRLFLAAARTEPLLVVVDDLQWADPASLRWLQALGRRLAGTPLALLTARGDATPAGPGDRITPGPLDDEDTVARHTLALGPLPDPAAGRLLALAWQPPADPAFLAAATRAGEGNPALLRSLVTRFARHGRPPTGEQLPRLADCAAEAVRHRTRHTLGVLPGELHGVLRVIAAAGPGCSRAMITALDGTPAPGALARLAGTGLLLPGDRPAFRHPAAAEAVLAALSVRDREELHARTAAFAHRTAAPDSAVAGMLLGARPIGAAWAAGLLRGEAVRHRAAGRPAQAARLLRRALCEPMPSAQHAEALTELAAAVLPADPETADRHLRQVLLAPAAAGAGPAWIRAAELLVARGDMAAAQPLIARVAGRAAPDDAAALRALYWLAEQSEPEAVQDPDGTQVPPLPARPATAAEAAAAAWRTALRGHHIGLARDLARTALDPAARRAVPLLLQAAACHVLVLSGDHEEARTALDTVLLGTARTDAPPVAGMTLLVMGLAELRRGRPDAASEDLEQAREIMLGHGRNPFLTPGLVALAALVRLEQGRPDAAGELLAPAHPYGTAAGLSGALLLYARGRTRLAYGHREEALTDLLECGRRLLARQVTNPAFLPWRRAAASACDPAADGTMAAALLAEEQGLIRAWGAPGPPDGSLDDGPRPPAPPAARLRRAGPPPDAAPSGSRAVPFELRAVPSGPRSVRSEPRAVPGDRRPAARPEGATPPAPRRQLTGAERRVAALAADGLPNRAIADRLSVTPRTVELHLTRTYRKLGIQGRAELAAALEHRPKATP</sequence>
<evidence type="ECO:0000259" key="4">
    <source>
        <dbReference type="PROSITE" id="PS50043"/>
    </source>
</evidence>
<keyword evidence="2" id="KW-0067">ATP-binding</keyword>
<dbReference type="InterPro" id="IPR011990">
    <property type="entry name" value="TPR-like_helical_dom_sf"/>
</dbReference>
<feature type="region of interest" description="Disordered" evidence="3">
    <location>
        <begin position="809"/>
        <end position="893"/>
    </location>
</feature>
<dbReference type="Pfam" id="PF00196">
    <property type="entry name" value="GerE"/>
    <property type="match status" value="1"/>
</dbReference>
<gene>
    <name evidence="5" type="ORF">NX801_23070</name>
</gene>
<name>A0ABT2CM17_9ACTN</name>
<accession>A0ABT2CM17</accession>